<feature type="domain" description="TonB-dependent receptor-like beta-barrel" evidence="13">
    <location>
        <begin position="302"/>
        <end position="724"/>
    </location>
</feature>
<evidence type="ECO:0000256" key="11">
    <source>
        <dbReference type="PROSITE-ProRule" id="PRU01360"/>
    </source>
</evidence>
<keyword evidence="7" id="KW-0406">Ion transport</keyword>
<dbReference type="PANTHER" id="PTHR32552:SF81">
    <property type="entry name" value="TONB-DEPENDENT OUTER MEMBRANE RECEPTOR"/>
    <property type="match status" value="1"/>
</dbReference>
<evidence type="ECO:0000259" key="14">
    <source>
        <dbReference type="Pfam" id="PF07715"/>
    </source>
</evidence>
<keyword evidence="6" id="KW-0408">Iron</keyword>
<dbReference type="EMBL" id="PDEM01000024">
    <property type="protein sequence ID" value="PHZ84610.1"/>
    <property type="molecule type" value="Genomic_DNA"/>
</dbReference>
<comment type="caution">
    <text evidence="15">The sequence shown here is derived from an EMBL/GenBank/DDBJ whole genome shotgun (WGS) entry which is preliminary data.</text>
</comment>
<keyword evidence="8 12" id="KW-0798">TonB box</keyword>
<dbReference type="Pfam" id="PF00593">
    <property type="entry name" value="TonB_dep_Rec_b-barrel"/>
    <property type="match status" value="1"/>
</dbReference>
<sequence length="761" mass="83671">MNIYSGRMEMRKYKSEVIKASILAGVSWGAMLTGGAVVAAEADAAAEGPLVLEEITVTARKRDVALQNALVAVSVASGDTLDSNNVMKMDDFNGFVPGLNITKNDGAGRVVAIRGVGWETSQNLSTQPGVLFYVDGVYIANPLAIGMDLGELERVEVFRGPQGTEFGQNTTGGAINVVTKKPDLNGFSGGGEISLGTYNLVKARGHLNIPLSDTMAVRASLQKHSRDGFAKVTGIEDYDLDDANSVTGKLALAWEPAEDISVLLTGFWQDSEQHGAAAKSVDDPIADARVLTQDYASTFELYNSQYYAVVEWKTPIGALKSLTSYQYLEKHQTVDADRLDFATAGFYDVVPLWDNNSKAFSQEINLSSDDDGPVQWTVGGYYLWHKNYQDILELVSTTPAGPGDLDVPSSPPTSFPANLNFQTTDTVTRKDSAVYGQLTWSLTDWLSFTGGMRYQNDKSHSDASVFYGFFGPPVVVDTSHNAFTWKAGFDISLSEDNVVYVLASTGYRNGGNNSGSQNAYNVPFNFKPETVRSYEIGSKNKFFDKRMRLNIAAFYYDYEDYQFIAEDAFPFSGGADNIPGAHIYGVEAEFSWLISDKLRLDGFVAALDGEFTEDFYAIDVAEVAERGFEYNVPGRIGLLRNLNGNEPAKLVSLTSRMSLTYATEITNKGDLTVRGDYVYRGDFEYRVFNNPTVDKVPSYNIVNLNVQYKPFDSRFSFSLTASNLFDKDGVNSRFTNPYGSYRTSEEYIPPREVVGSVKVTF</sequence>
<dbReference type="InterPro" id="IPR012910">
    <property type="entry name" value="Plug_dom"/>
</dbReference>
<evidence type="ECO:0000256" key="3">
    <source>
        <dbReference type="ARBA" id="ARBA00022452"/>
    </source>
</evidence>
<dbReference type="OrthoDB" id="7192131at2"/>
<protein>
    <submittedName>
        <fullName evidence="15">TonB-dependent receptor</fullName>
    </submittedName>
</protein>
<organism evidence="15 16">
    <name type="scientific">Paremcibacter congregatus</name>
    <dbReference type="NCBI Taxonomy" id="2043170"/>
    <lineage>
        <taxon>Bacteria</taxon>
        <taxon>Pseudomonadati</taxon>
        <taxon>Pseudomonadota</taxon>
        <taxon>Alphaproteobacteria</taxon>
        <taxon>Emcibacterales</taxon>
        <taxon>Emcibacteraceae</taxon>
        <taxon>Paremcibacter</taxon>
    </lineage>
</organism>
<keyword evidence="3 11" id="KW-1134">Transmembrane beta strand</keyword>
<name>A0A2G4YQQ5_9PROT</name>
<reference evidence="15 16" key="1">
    <citation type="submission" date="2017-10" db="EMBL/GenBank/DDBJ databases">
        <title>Frigbacter circumglobatus gen. nov. sp. nov., isolated from sediment cultured in situ.</title>
        <authorList>
            <person name="Zhao Z."/>
        </authorList>
    </citation>
    <scope>NUCLEOTIDE SEQUENCE [LARGE SCALE GENOMIC DNA]</scope>
    <source>
        <strain evidence="15 16">ZYL</strain>
    </source>
</reference>
<evidence type="ECO:0000259" key="13">
    <source>
        <dbReference type="Pfam" id="PF00593"/>
    </source>
</evidence>
<evidence type="ECO:0000256" key="10">
    <source>
        <dbReference type="ARBA" id="ARBA00023237"/>
    </source>
</evidence>
<dbReference type="PANTHER" id="PTHR32552">
    <property type="entry name" value="FERRICHROME IRON RECEPTOR-RELATED"/>
    <property type="match status" value="1"/>
</dbReference>
<evidence type="ECO:0000256" key="8">
    <source>
        <dbReference type="ARBA" id="ARBA00023077"/>
    </source>
</evidence>
<dbReference type="PROSITE" id="PS52016">
    <property type="entry name" value="TONB_DEPENDENT_REC_3"/>
    <property type="match status" value="1"/>
</dbReference>
<gene>
    <name evidence="15" type="ORF">CRD36_12475</name>
</gene>
<keyword evidence="10 11" id="KW-0998">Cell outer membrane</keyword>
<dbReference type="InterPro" id="IPR036942">
    <property type="entry name" value="Beta-barrel_TonB_sf"/>
</dbReference>
<keyword evidence="15" id="KW-0675">Receptor</keyword>
<evidence type="ECO:0000256" key="2">
    <source>
        <dbReference type="ARBA" id="ARBA00022448"/>
    </source>
</evidence>
<evidence type="ECO:0000313" key="15">
    <source>
        <dbReference type="EMBL" id="PHZ84610.1"/>
    </source>
</evidence>
<dbReference type="InParanoid" id="A0A2G4YQQ5"/>
<evidence type="ECO:0000313" key="16">
    <source>
        <dbReference type="Proteomes" id="UP000229730"/>
    </source>
</evidence>
<comment type="similarity">
    <text evidence="11 12">Belongs to the TonB-dependent receptor family.</text>
</comment>
<evidence type="ECO:0000256" key="9">
    <source>
        <dbReference type="ARBA" id="ARBA00023136"/>
    </source>
</evidence>
<keyword evidence="2 11" id="KW-0813">Transport</keyword>
<accession>A0A2G4YQQ5</accession>
<dbReference type="Gene3D" id="2.40.170.20">
    <property type="entry name" value="TonB-dependent receptor, beta-barrel domain"/>
    <property type="match status" value="1"/>
</dbReference>
<keyword evidence="9 11" id="KW-0472">Membrane</keyword>
<feature type="domain" description="TonB-dependent receptor plug" evidence="14">
    <location>
        <begin position="67"/>
        <end position="174"/>
    </location>
</feature>
<comment type="subcellular location">
    <subcellularLocation>
        <location evidence="1 11">Cell outer membrane</location>
        <topology evidence="1 11">Multi-pass membrane protein</topology>
    </subcellularLocation>
</comment>
<dbReference type="AlphaFoldDB" id="A0A2G4YQQ5"/>
<dbReference type="GO" id="GO:0009279">
    <property type="term" value="C:cell outer membrane"/>
    <property type="evidence" value="ECO:0007669"/>
    <property type="project" value="UniProtKB-SubCell"/>
</dbReference>
<keyword evidence="4" id="KW-0410">Iron transport</keyword>
<evidence type="ECO:0000256" key="7">
    <source>
        <dbReference type="ARBA" id="ARBA00023065"/>
    </source>
</evidence>
<dbReference type="Proteomes" id="UP000229730">
    <property type="component" value="Unassembled WGS sequence"/>
</dbReference>
<dbReference type="InterPro" id="IPR039426">
    <property type="entry name" value="TonB-dep_rcpt-like"/>
</dbReference>
<proteinExistence type="inferred from homology"/>
<dbReference type="SUPFAM" id="SSF56935">
    <property type="entry name" value="Porins"/>
    <property type="match status" value="1"/>
</dbReference>
<evidence type="ECO:0000256" key="1">
    <source>
        <dbReference type="ARBA" id="ARBA00004571"/>
    </source>
</evidence>
<evidence type="ECO:0000256" key="5">
    <source>
        <dbReference type="ARBA" id="ARBA00022692"/>
    </source>
</evidence>
<dbReference type="GO" id="GO:0006826">
    <property type="term" value="P:iron ion transport"/>
    <property type="evidence" value="ECO:0007669"/>
    <property type="project" value="UniProtKB-KW"/>
</dbReference>
<evidence type="ECO:0000256" key="12">
    <source>
        <dbReference type="RuleBase" id="RU003357"/>
    </source>
</evidence>
<dbReference type="Pfam" id="PF07715">
    <property type="entry name" value="Plug"/>
    <property type="match status" value="1"/>
</dbReference>
<dbReference type="InterPro" id="IPR000531">
    <property type="entry name" value="Beta-barrel_TonB"/>
</dbReference>
<evidence type="ECO:0000256" key="4">
    <source>
        <dbReference type="ARBA" id="ARBA00022496"/>
    </source>
</evidence>
<keyword evidence="16" id="KW-1185">Reference proteome</keyword>
<keyword evidence="5 11" id="KW-0812">Transmembrane</keyword>
<dbReference type="CDD" id="cd01347">
    <property type="entry name" value="ligand_gated_channel"/>
    <property type="match status" value="1"/>
</dbReference>
<evidence type="ECO:0000256" key="6">
    <source>
        <dbReference type="ARBA" id="ARBA00023004"/>
    </source>
</evidence>